<dbReference type="AlphaFoldDB" id="E9GRV4"/>
<dbReference type="GO" id="GO:0005634">
    <property type="term" value="C:nucleus"/>
    <property type="evidence" value="ECO:0007669"/>
    <property type="project" value="UniProtKB-ARBA"/>
</dbReference>
<gene>
    <name evidence="2" type="ORF">DAPPUDRAFT_247152</name>
</gene>
<dbReference type="EMBL" id="GL732560">
    <property type="protein sequence ID" value="EFX77841.1"/>
    <property type="molecule type" value="Genomic_DNA"/>
</dbReference>
<keyword evidence="3" id="KW-1185">Reference proteome</keyword>
<dbReference type="HOGENOM" id="CLU_834876_0_0_1"/>
<name>E9GRV4_DAPPU</name>
<dbReference type="InParanoid" id="E9GRV4"/>
<reference evidence="2 3" key="1">
    <citation type="journal article" date="2011" name="Science">
        <title>The ecoresponsive genome of Daphnia pulex.</title>
        <authorList>
            <person name="Colbourne J.K."/>
            <person name="Pfrender M.E."/>
            <person name="Gilbert D."/>
            <person name="Thomas W.K."/>
            <person name="Tucker A."/>
            <person name="Oakley T.H."/>
            <person name="Tokishita S."/>
            <person name="Aerts A."/>
            <person name="Arnold G.J."/>
            <person name="Basu M.K."/>
            <person name="Bauer D.J."/>
            <person name="Caceres C.E."/>
            <person name="Carmel L."/>
            <person name="Casola C."/>
            <person name="Choi J.H."/>
            <person name="Detter J.C."/>
            <person name="Dong Q."/>
            <person name="Dusheyko S."/>
            <person name="Eads B.D."/>
            <person name="Frohlich T."/>
            <person name="Geiler-Samerotte K.A."/>
            <person name="Gerlach D."/>
            <person name="Hatcher P."/>
            <person name="Jogdeo S."/>
            <person name="Krijgsveld J."/>
            <person name="Kriventseva E.V."/>
            <person name="Kultz D."/>
            <person name="Laforsch C."/>
            <person name="Lindquist E."/>
            <person name="Lopez J."/>
            <person name="Manak J.R."/>
            <person name="Muller J."/>
            <person name="Pangilinan J."/>
            <person name="Patwardhan R.P."/>
            <person name="Pitluck S."/>
            <person name="Pritham E.J."/>
            <person name="Rechtsteiner A."/>
            <person name="Rho M."/>
            <person name="Rogozin I.B."/>
            <person name="Sakarya O."/>
            <person name="Salamov A."/>
            <person name="Schaack S."/>
            <person name="Shapiro H."/>
            <person name="Shiga Y."/>
            <person name="Skalitzky C."/>
            <person name="Smith Z."/>
            <person name="Souvorov A."/>
            <person name="Sung W."/>
            <person name="Tang Z."/>
            <person name="Tsuchiya D."/>
            <person name="Tu H."/>
            <person name="Vos H."/>
            <person name="Wang M."/>
            <person name="Wolf Y.I."/>
            <person name="Yamagata H."/>
            <person name="Yamada T."/>
            <person name="Ye Y."/>
            <person name="Shaw J.R."/>
            <person name="Andrews J."/>
            <person name="Crease T.J."/>
            <person name="Tang H."/>
            <person name="Lucas S.M."/>
            <person name="Robertson H.M."/>
            <person name="Bork P."/>
            <person name="Koonin E.V."/>
            <person name="Zdobnov E.M."/>
            <person name="Grigoriev I.V."/>
            <person name="Lynch M."/>
            <person name="Boore J.L."/>
        </authorList>
    </citation>
    <scope>NUCLEOTIDE SEQUENCE [LARGE SCALE GENOMIC DNA]</scope>
</reference>
<organism evidence="2 3">
    <name type="scientific">Daphnia pulex</name>
    <name type="common">Water flea</name>
    <dbReference type="NCBI Taxonomy" id="6669"/>
    <lineage>
        <taxon>Eukaryota</taxon>
        <taxon>Metazoa</taxon>
        <taxon>Ecdysozoa</taxon>
        <taxon>Arthropoda</taxon>
        <taxon>Crustacea</taxon>
        <taxon>Branchiopoda</taxon>
        <taxon>Diplostraca</taxon>
        <taxon>Cladocera</taxon>
        <taxon>Anomopoda</taxon>
        <taxon>Daphniidae</taxon>
        <taxon>Daphnia</taxon>
    </lineage>
</organism>
<dbReference type="Proteomes" id="UP000000305">
    <property type="component" value="Unassembled WGS sequence"/>
</dbReference>
<feature type="region of interest" description="Disordered" evidence="1">
    <location>
        <begin position="1"/>
        <end position="23"/>
    </location>
</feature>
<dbReference type="InterPro" id="IPR036910">
    <property type="entry name" value="HMG_box_dom_sf"/>
</dbReference>
<dbReference type="OrthoDB" id="8191482at2759"/>
<evidence type="ECO:0000256" key="1">
    <source>
        <dbReference type="SAM" id="MobiDB-lite"/>
    </source>
</evidence>
<sequence>MANLVSQVDNLDQLDNPVPPEALVKTDSPVLQALLARTDSTDNPVSQVDPDSQVNQVKMDSTELQELLAFQADPDQLDLKAYPVLQVSMAAQDRLDPLDRLVALKVNQVQLVNPATKVQLVFQEAPALKAYLDHKENQDRPDIQAPLVLLANLDKLPPLKCQPSNRTTKRQLCSRPIKRQLNSIPPSRYLATNLPEKEKEAFRRLMEKRNRVIDEKIKILDKIIIAKRPGNRSYTGDQLSVPIPEKEKALENKMYYCDEFRKSVSKKPNWCDNVLDMQTTAVKEWPTLSENIQEKYIHRAKEEFEAYTGFAEGNEVVDLILFKTLIYGNFDYY</sequence>
<accession>E9GRV4</accession>
<dbReference type="SUPFAM" id="SSF47095">
    <property type="entry name" value="HMG-box"/>
    <property type="match status" value="1"/>
</dbReference>
<evidence type="ECO:0000313" key="3">
    <source>
        <dbReference type="Proteomes" id="UP000000305"/>
    </source>
</evidence>
<evidence type="ECO:0000313" key="2">
    <source>
        <dbReference type="EMBL" id="EFX77841.1"/>
    </source>
</evidence>
<dbReference type="KEGG" id="dpx:DAPPUDRAFT_247152"/>
<proteinExistence type="predicted"/>
<protein>
    <submittedName>
        <fullName evidence="2">Uncharacterized protein</fullName>
    </submittedName>
</protein>
<feature type="compositionally biased region" description="Polar residues" evidence="1">
    <location>
        <begin position="1"/>
        <end position="10"/>
    </location>
</feature>